<keyword evidence="5" id="KW-0827">Tyrosine biosynthesis</keyword>
<evidence type="ECO:0000256" key="6">
    <source>
        <dbReference type="ARBA" id="ARBA00022605"/>
    </source>
</evidence>
<gene>
    <name evidence="13" type="ORF">HMPREF9623_00039</name>
</gene>
<dbReference type="InterPro" id="IPR046826">
    <property type="entry name" value="PDH_N"/>
</dbReference>
<dbReference type="SUPFAM" id="SSF55021">
    <property type="entry name" value="ACT-like"/>
    <property type="match status" value="1"/>
</dbReference>
<proteinExistence type="inferred from homology"/>
<dbReference type="SUPFAM" id="SSF48179">
    <property type="entry name" value="6-phosphogluconate dehydrogenase C-terminal domain-like"/>
    <property type="match status" value="1"/>
</dbReference>
<organism evidence="13 14">
    <name type="scientific">Stomatobaculum longum</name>
    <dbReference type="NCBI Taxonomy" id="796942"/>
    <lineage>
        <taxon>Bacteria</taxon>
        <taxon>Bacillati</taxon>
        <taxon>Bacillota</taxon>
        <taxon>Clostridia</taxon>
        <taxon>Lachnospirales</taxon>
        <taxon>Lachnospiraceae</taxon>
        <taxon>Stomatobaculum</taxon>
    </lineage>
</organism>
<evidence type="ECO:0000256" key="8">
    <source>
        <dbReference type="ARBA" id="ARBA00023027"/>
    </source>
</evidence>
<keyword evidence="6" id="KW-0028">Amino-acid biosynthesis</keyword>
<sequence>MTYGFIGLGLIGGSIAKALKAGEPDCQIYAYMPSREMLEEARADGTVDRILTGTEPCLADCDAVFLCAPVETNSSYLAALRDILTADTLITDVGSSKQSIEREVLRLGLGAQFVGGHPMAGSEKSGYIYSDALLLENIFYLLCPTAETRPEMRKRMEALVHRMLANPYVIDAATHDQAVATISHLPHLIAAALVNLVKDTDNEAHTMRSLAAGGFKDITRIASSSPIMWQQIFSANRDAVLTVLDRYMDALAGIRTALQDDNMQAIHELFLKSGRFRDQFSDAAGLLSAQYSFSVHVADKPGAISIIAAILAAGNVNVKNIGINHNRESGDGALRIEFYDADSCQKATTLLNGYGFELEMNR</sequence>
<comment type="pathway">
    <text evidence="1">Amino-acid biosynthesis; L-tyrosine biosynthesis; (4-hydroxyphenyl)pyruvate from prephenate (NAD(+) route): step 1/1.</text>
</comment>
<evidence type="ECO:0000256" key="9">
    <source>
        <dbReference type="ARBA" id="ARBA00023141"/>
    </source>
</evidence>
<dbReference type="PANTHER" id="PTHR21363:SF0">
    <property type="entry name" value="PREPHENATE DEHYDROGENASE [NADP(+)]"/>
    <property type="match status" value="1"/>
</dbReference>
<keyword evidence="14" id="KW-1185">Reference proteome</keyword>
<dbReference type="EC" id="1.3.1.12" evidence="3"/>
<keyword evidence="7" id="KW-0560">Oxidoreductase</keyword>
<protein>
    <recommendedName>
        <fullName evidence="4">Prephenate dehydrogenase</fullName>
        <ecNumber evidence="3">1.3.1.12</ecNumber>
    </recommendedName>
</protein>
<dbReference type="GO" id="GO:0006571">
    <property type="term" value="P:tyrosine biosynthetic process"/>
    <property type="evidence" value="ECO:0007669"/>
    <property type="project" value="UniProtKB-KW"/>
</dbReference>
<evidence type="ECO:0000256" key="10">
    <source>
        <dbReference type="ARBA" id="ARBA00049260"/>
    </source>
</evidence>
<dbReference type="InterPro" id="IPR002912">
    <property type="entry name" value="ACT_dom"/>
</dbReference>
<evidence type="ECO:0000256" key="7">
    <source>
        <dbReference type="ARBA" id="ARBA00023002"/>
    </source>
</evidence>
<evidence type="ECO:0000259" key="12">
    <source>
        <dbReference type="PROSITE" id="PS51671"/>
    </source>
</evidence>
<dbReference type="InterPro" id="IPR045865">
    <property type="entry name" value="ACT-like_dom_sf"/>
</dbReference>
<dbReference type="GeneID" id="86939841"/>
<accession>A0AA36Y771</accession>
<dbReference type="InterPro" id="IPR003099">
    <property type="entry name" value="Prephen_DH"/>
</dbReference>
<comment type="similarity">
    <text evidence="2">Belongs to the prephenate/arogenate dehydrogenase family.</text>
</comment>
<comment type="caution">
    <text evidence="13">The sequence shown here is derived from an EMBL/GenBank/DDBJ whole genome shotgun (WGS) entry which is preliminary data.</text>
</comment>
<evidence type="ECO:0000256" key="5">
    <source>
        <dbReference type="ARBA" id="ARBA00022498"/>
    </source>
</evidence>
<dbReference type="GO" id="GO:0004665">
    <property type="term" value="F:prephenate dehydrogenase (NADP+) activity"/>
    <property type="evidence" value="ECO:0007669"/>
    <property type="project" value="InterPro"/>
</dbReference>
<dbReference type="Pfam" id="PF20463">
    <property type="entry name" value="PDH_C"/>
    <property type="match status" value="1"/>
</dbReference>
<dbReference type="PROSITE" id="PS51671">
    <property type="entry name" value="ACT"/>
    <property type="match status" value="1"/>
</dbReference>
<dbReference type="InterPro" id="IPR036291">
    <property type="entry name" value="NAD(P)-bd_dom_sf"/>
</dbReference>
<evidence type="ECO:0000256" key="1">
    <source>
        <dbReference type="ARBA" id="ARBA00005067"/>
    </source>
</evidence>
<dbReference type="Gene3D" id="3.40.50.720">
    <property type="entry name" value="NAD(P)-binding Rossmann-like Domain"/>
    <property type="match status" value="1"/>
</dbReference>
<keyword evidence="8" id="KW-0520">NAD</keyword>
<dbReference type="InterPro" id="IPR046825">
    <property type="entry name" value="PDH_C"/>
</dbReference>
<evidence type="ECO:0000313" key="13">
    <source>
        <dbReference type="EMBL" id="EHO18717.1"/>
    </source>
</evidence>
<dbReference type="Gene3D" id="1.10.3660.10">
    <property type="entry name" value="6-phosphogluconate dehydrogenase C-terminal like domain"/>
    <property type="match status" value="1"/>
</dbReference>
<evidence type="ECO:0000256" key="4">
    <source>
        <dbReference type="ARBA" id="ARBA00016891"/>
    </source>
</evidence>
<feature type="domain" description="Prephenate/arogenate dehydrogenase" evidence="11">
    <location>
        <begin position="1"/>
        <end position="288"/>
    </location>
</feature>
<dbReference type="InterPro" id="IPR050812">
    <property type="entry name" value="Preph/Arog_dehydrog"/>
</dbReference>
<dbReference type="SUPFAM" id="SSF51735">
    <property type="entry name" value="NAD(P)-binding Rossmann-fold domains"/>
    <property type="match status" value="1"/>
</dbReference>
<dbReference type="EMBL" id="AGEL01000001">
    <property type="protein sequence ID" value="EHO18717.1"/>
    <property type="molecule type" value="Genomic_DNA"/>
</dbReference>
<evidence type="ECO:0000313" key="14">
    <source>
        <dbReference type="Proteomes" id="UP000018466"/>
    </source>
</evidence>
<dbReference type="GO" id="GO:0008977">
    <property type="term" value="F:prephenate dehydrogenase (NAD+) activity"/>
    <property type="evidence" value="ECO:0007669"/>
    <property type="project" value="UniProtKB-EC"/>
</dbReference>
<dbReference type="RefSeq" id="WP_009531874.1">
    <property type="nucleotide sequence ID" value="NZ_JH590861.1"/>
</dbReference>
<dbReference type="PROSITE" id="PS51176">
    <property type="entry name" value="PDH_ADH"/>
    <property type="match status" value="1"/>
</dbReference>
<name>A0AA36Y771_9FIRM</name>
<reference evidence="13 14" key="1">
    <citation type="submission" date="2011-10" db="EMBL/GenBank/DDBJ databases">
        <title>The Genome Sequence of Lachnospiraceae bacterium ACC2.</title>
        <authorList>
            <consortium name="The Broad Institute Genome Sequencing Platform"/>
            <person name="Earl A."/>
            <person name="Ward D."/>
            <person name="Feldgarden M."/>
            <person name="Gevers D."/>
            <person name="Sizova M."/>
            <person name="Hazen A."/>
            <person name="Epstein S."/>
            <person name="Young S.K."/>
            <person name="Zeng Q."/>
            <person name="Gargeya S."/>
            <person name="Fitzgerald M."/>
            <person name="Haas B."/>
            <person name="Abouelleil A."/>
            <person name="Alvarado L."/>
            <person name="Arachchi H.M."/>
            <person name="Berlin A."/>
            <person name="Brown A."/>
            <person name="Chapman S.B."/>
            <person name="Chen Z."/>
            <person name="Dunbar C."/>
            <person name="Freedman E."/>
            <person name="Gearin G."/>
            <person name="Goldberg J."/>
            <person name="Griggs A."/>
            <person name="Gujja S."/>
            <person name="Heiman D."/>
            <person name="Howarth C."/>
            <person name="Larson L."/>
            <person name="Lui A."/>
            <person name="MacDonald P.J.P."/>
            <person name="Montmayeur A."/>
            <person name="Murphy C."/>
            <person name="Neiman D."/>
            <person name="Pearson M."/>
            <person name="Priest M."/>
            <person name="Roberts A."/>
            <person name="Saif S."/>
            <person name="Shea T."/>
            <person name="Shenoy N."/>
            <person name="Sisk P."/>
            <person name="Stolte C."/>
            <person name="Sykes S."/>
            <person name="Wortman J."/>
            <person name="Nusbaum C."/>
            <person name="Birren B."/>
        </authorList>
    </citation>
    <scope>NUCLEOTIDE SEQUENCE [LARGE SCALE GENOMIC DNA]</scope>
    <source>
        <strain evidence="13 14">ACC2</strain>
    </source>
</reference>
<dbReference type="FunFam" id="3.40.50.720:FF:000208">
    <property type="entry name" value="Prephenate dehydrogenase"/>
    <property type="match status" value="1"/>
</dbReference>
<dbReference type="InterPro" id="IPR008927">
    <property type="entry name" value="6-PGluconate_DH-like_C_sf"/>
</dbReference>
<evidence type="ECO:0000256" key="2">
    <source>
        <dbReference type="ARBA" id="ARBA00007964"/>
    </source>
</evidence>
<evidence type="ECO:0000256" key="3">
    <source>
        <dbReference type="ARBA" id="ARBA00012068"/>
    </source>
</evidence>
<dbReference type="AlphaFoldDB" id="A0AA36Y771"/>
<keyword evidence="9" id="KW-0057">Aromatic amino acid biosynthesis</keyword>
<dbReference type="Proteomes" id="UP000018466">
    <property type="component" value="Unassembled WGS sequence"/>
</dbReference>
<dbReference type="Pfam" id="PF02153">
    <property type="entry name" value="PDH_N"/>
    <property type="match status" value="1"/>
</dbReference>
<evidence type="ECO:0000259" key="11">
    <source>
        <dbReference type="PROSITE" id="PS51176"/>
    </source>
</evidence>
<feature type="domain" description="ACT" evidence="12">
    <location>
        <begin position="292"/>
        <end position="362"/>
    </location>
</feature>
<dbReference type="FunFam" id="1.10.3660.10:FF:000003">
    <property type="entry name" value="Prephenate dehydrogenase"/>
    <property type="match status" value="1"/>
</dbReference>
<dbReference type="PANTHER" id="PTHR21363">
    <property type="entry name" value="PREPHENATE DEHYDROGENASE"/>
    <property type="match status" value="1"/>
</dbReference>
<dbReference type="GO" id="GO:0070403">
    <property type="term" value="F:NAD+ binding"/>
    <property type="evidence" value="ECO:0007669"/>
    <property type="project" value="InterPro"/>
</dbReference>
<comment type="catalytic activity">
    <reaction evidence="10">
        <text>prephenate + NAD(+) = 3-(4-hydroxyphenyl)pyruvate + CO2 + NADH</text>
        <dbReference type="Rhea" id="RHEA:13869"/>
        <dbReference type="ChEBI" id="CHEBI:16526"/>
        <dbReference type="ChEBI" id="CHEBI:29934"/>
        <dbReference type="ChEBI" id="CHEBI:36242"/>
        <dbReference type="ChEBI" id="CHEBI:57540"/>
        <dbReference type="ChEBI" id="CHEBI:57945"/>
        <dbReference type="EC" id="1.3.1.12"/>
    </reaction>
</comment>